<reference evidence="12" key="1">
    <citation type="journal article" date="2010" name="Science">
        <title>Plasticity of animal genome architecture unmasked by rapid evolution of a pelagic tunicate.</title>
        <authorList>
            <person name="Denoeud F."/>
            <person name="Henriet S."/>
            <person name="Mungpakdee S."/>
            <person name="Aury J.M."/>
            <person name="Da Silva C."/>
            <person name="Brinkmann H."/>
            <person name="Mikhaleva J."/>
            <person name="Olsen L.C."/>
            <person name="Jubin C."/>
            <person name="Canestro C."/>
            <person name="Bouquet J.M."/>
            <person name="Danks G."/>
            <person name="Poulain J."/>
            <person name="Campsteijn C."/>
            <person name="Adamski M."/>
            <person name="Cross I."/>
            <person name="Yadetie F."/>
            <person name="Muffato M."/>
            <person name="Louis A."/>
            <person name="Butcher S."/>
            <person name="Tsagkogeorga G."/>
            <person name="Konrad A."/>
            <person name="Singh S."/>
            <person name="Jensen M.F."/>
            <person name="Cong E.H."/>
            <person name="Eikeseth-Otteraa H."/>
            <person name="Noel B."/>
            <person name="Anthouard V."/>
            <person name="Porcel B.M."/>
            <person name="Kachouri-Lafond R."/>
            <person name="Nishino A."/>
            <person name="Ugolini M."/>
            <person name="Chourrout P."/>
            <person name="Nishida H."/>
            <person name="Aasland R."/>
            <person name="Huzurbazar S."/>
            <person name="Westhof E."/>
            <person name="Delsuc F."/>
            <person name="Lehrach H."/>
            <person name="Reinhardt R."/>
            <person name="Weissenbach J."/>
            <person name="Roy S.W."/>
            <person name="Artiguenave F."/>
            <person name="Postlethwait J.H."/>
            <person name="Manak J.R."/>
            <person name="Thompson E.M."/>
            <person name="Jaillon O."/>
            <person name="Du Pasquier L."/>
            <person name="Boudinot P."/>
            <person name="Liberles D.A."/>
            <person name="Volff J.N."/>
            <person name="Philippe H."/>
            <person name="Lenhard B."/>
            <person name="Roest Crollius H."/>
            <person name="Wincker P."/>
            <person name="Chourrout D."/>
        </authorList>
    </citation>
    <scope>NUCLEOTIDE SEQUENCE [LARGE SCALE GENOMIC DNA]</scope>
</reference>
<dbReference type="InParanoid" id="E4XG23"/>
<evidence type="ECO:0000256" key="3">
    <source>
        <dbReference type="ARBA" id="ARBA00022679"/>
    </source>
</evidence>
<accession>E4XG23</accession>
<comment type="similarity">
    <text evidence="2">Belongs to the sulfotransferase 3 family.</text>
</comment>
<feature type="region of interest" description="Disordered" evidence="10">
    <location>
        <begin position="37"/>
        <end position="57"/>
    </location>
</feature>
<evidence type="ECO:0000256" key="2">
    <source>
        <dbReference type="ARBA" id="ARBA00010569"/>
    </source>
</evidence>
<dbReference type="EMBL" id="FN653046">
    <property type="protein sequence ID" value="CBY24563.1"/>
    <property type="molecule type" value="Genomic_DNA"/>
</dbReference>
<keyword evidence="6" id="KW-1133">Transmembrane helix</keyword>
<keyword evidence="8" id="KW-0472">Membrane</keyword>
<protein>
    <recommendedName>
        <fullName evidence="14">Sulfotransferase</fullName>
    </recommendedName>
</protein>
<dbReference type="Pfam" id="PF03567">
    <property type="entry name" value="Sulfotransfer_2"/>
    <property type="match status" value="1"/>
</dbReference>
<keyword evidence="9" id="KW-0325">Glycoprotein</keyword>
<keyword evidence="7" id="KW-0333">Golgi apparatus</keyword>
<evidence type="ECO:0000256" key="10">
    <source>
        <dbReference type="SAM" id="MobiDB-lite"/>
    </source>
</evidence>
<dbReference type="Proteomes" id="UP000001307">
    <property type="component" value="Unassembled WGS sequence"/>
</dbReference>
<evidence type="ECO:0000256" key="8">
    <source>
        <dbReference type="ARBA" id="ARBA00023136"/>
    </source>
</evidence>
<dbReference type="InterPro" id="IPR027417">
    <property type="entry name" value="P-loop_NTPase"/>
</dbReference>
<dbReference type="PANTHER" id="PTHR12129">
    <property type="entry name" value="HEPARAN SULFATE 2-O-SULFOTRANSFERASE"/>
    <property type="match status" value="1"/>
</dbReference>
<dbReference type="InterPro" id="IPR005331">
    <property type="entry name" value="Sulfotransferase"/>
</dbReference>
<keyword evidence="11" id="KW-0732">Signal</keyword>
<keyword evidence="3" id="KW-0808">Transferase</keyword>
<proteinExistence type="inferred from homology"/>
<dbReference type="InterPro" id="IPR007734">
    <property type="entry name" value="Heparan_SO4_2-O-STrfase"/>
</dbReference>
<sequence length="332" mass="38638">MCFRSLLHRRKEIFLVVLLFFLLHVMLDDSEFSEFERNTNDEKSHQEKDQKTKSKLEARNDLNVTSEAIHPKVVVYNRVPKCGSQTMSMLVNQLSRKNGFLSKAVFEAGETPDRTTTQQKAFMGELKGYAKDQKVMYTRHQYFIDFDQFEWADPVYINLIRDPVDRFASFYYFSRFGNKRAQDAGRTKQQVPSNILNENIDDCITRRRTECTEPIWHTVPYICGNDKSCLQRHESAVQQAKQNIDSKYVVVGILEELKGTLGVLEHVLPDFFEGAVNHLTEIRNDTYTVKKKAMTDAAREYLANETALKLEYDLYNHAKGKHPVILKNNQLF</sequence>
<evidence type="ECO:0008006" key="14">
    <source>
        <dbReference type="Google" id="ProtNLM"/>
    </source>
</evidence>
<evidence type="ECO:0000313" key="13">
    <source>
        <dbReference type="Proteomes" id="UP000001307"/>
    </source>
</evidence>
<dbReference type="GO" id="GO:0000139">
    <property type="term" value="C:Golgi membrane"/>
    <property type="evidence" value="ECO:0007669"/>
    <property type="project" value="UniProtKB-SubCell"/>
</dbReference>
<feature type="chain" id="PRO_5003192578" description="Sulfotransferase" evidence="11">
    <location>
        <begin position="28"/>
        <end position="332"/>
    </location>
</feature>
<evidence type="ECO:0000256" key="11">
    <source>
        <dbReference type="SAM" id="SignalP"/>
    </source>
</evidence>
<evidence type="ECO:0000256" key="4">
    <source>
        <dbReference type="ARBA" id="ARBA00022692"/>
    </source>
</evidence>
<dbReference type="SUPFAM" id="SSF52540">
    <property type="entry name" value="P-loop containing nucleoside triphosphate hydrolases"/>
    <property type="match status" value="1"/>
</dbReference>
<evidence type="ECO:0000256" key="1">
    <source>
        <dbReference type="ARBA" id="ARBA00004323"/>
    </source>
</evidence>
<evidence type="ECO:0000313" key="12">
    <source>
        <dbReference type="EMBL" id="CBY24563.1"/>
    </source>
</evidence>
<dbReference type="Gene3D" id="3.40.50.300">
    <property type="entry name" value="P-loop containing nucleotide triphosphate hydrolases"/>
    <property type="match status" value="1"/>
</dbReference>
<dbReference type="PANTHER" id="PTHR12129:SF15">
    <property type="entry name" value="URONYL 2-SULFOTRANSFERASE"/>
    <property type="match status" value="1"/>
</dbReference>
<feature type="signal peptide" evidence="11">
    <location>
        <begin position="1"/>
        <end position="27"/>
    </location>
</feature>
<dbReference type="OrthoDB" id="10019582at2759"/>
<gene>
    <name evidence="12" type="ORF">GSOID_T00010431001</name>
</gene>
<evidence type="ECO:0000256" key="9">
    <source>
        <dbReference type="ARBA" id="ARBA00023180"/>
    </source>
</evidence>
<evidence type="ECO:0000256" key="7">
    <source>
        <dbReference type="ARBA" id="ARBA00023034"/>
    </source>
</evidence>
<organism evidence="12">
    <name type="scientific">Oikopleura dioica</name>
    <name type="common">Tunicate</name>
    <dbReference type="NCBI Taxonomy" id="34765"/>
    <lineage>
        <taxon>Eukaryota</taxon>
        <taxon>Metazoa</taxon>
        <taxon>Chordata</taxon>
        <taxon>Tunicata</taxon>
        <taxon>Appendicularia</taxon>
        <taxon>Copelata</taxon>
        <taxon>Oikopleuridae</taxon>
        <taxon>Oikopleura</taxon>
    </lineage>
</organism>
<keyword evidence="13" id="KW-1185">Reference proteome</keyword>
<evidence type="ECO:0000256" key="6">
    <source>
        <dbReference type="ARBA" id="ARBA00022989"/>
    </source>
</evidence>
<comment type="subcellular location">
    <subcellularLocation>
        <location evidence="1">Golgi apparatus membrane</location>
        <topology evidence="1">Single-pass type II membrane protein</topology>
    </subcellularLocation>
</comment>
<dbReference type="AlphaFoldDB" id="E4XG23"/>
<evidence type="ECO:0000256" key="5">
    <source>
        <dbReference type="ARBA" id="ARBA00022968"/>
    </source>
</evidence>
<dbReference type="GO" id="GO:0008146">
    <property type="term" value="F:sulfotransferase activity"/>
    <property type="evidence" value="ECO:0007669"/>
    <property type="project" value="InterPro"/>
</dbReference>
<name>E4XG23_OIKDI</name>
<keyword evidence="4" id="KW-0812">Transmembrane</keyword>
<keyword evidence="5" id="KW-0735">Signal-anchor</keyword>